<accession>A0A9D2BF66</accession>
<organism evidence="2 3">
    <name type="scientific">Candidatus Anaerobutyricum stercoripullorum</name>
    <dbReference type="NCBI Taxonomy" id="2838456"/>
    <lineage>
        <taxon>Bacteria</taxon>
        <taxon>Bacillati</taxon>
        <taxon>Bacillota</taxon>
        <taxon>Clostridia</taxon>
        <taxon>Lachnospirales</taxon>
        <taxon>Lachnospiraceae</taxon>
        <taxon>Anaerobutyricum</taxon>
    </lineage>
</organism>
<dbReference type="AlphaFoldDB" id="A0A9D2BF66"/>
<dbReference type="EMBL" id="DXEQ01000249">
    <property type="protein sequence ID" value="HIX73019.1"/>
    <property type="molecule type" value="Genomic_DNA"/>
</dbReference>
<keyword evidence="1" id="KW-1133">Transmembrane helix</keyword>
<dbReference type="Proteomes" id="UP000886805">
    <property type="component" value="Unassembled WGS sequence"/>
</dbReference>
<evidence type="ECO:0000313" key="3">
    <source>
        <dbReference type="Proteomes" id="UP000886805"/>
    </source>
</evidence>
<keyword evidence="1" id="KW-0812">Transmembrane</keyword>
<reference evidence="2" key="1">
    <citation type="journal article" date="2021" name="PeerJ">
        <title>Extensive microbial diversity within the chicken gut microbiome revealed by metagenomics and culture.</title>
        <authorList>
            <person name="Gilroy R."/>
            <person name="Ravi A."/>
            <person name="Getino M."/>
            <person name="Pursley I."/>
            <person name="Horton D.L."/>
            <person name="Alikhan N.F."/>
            <person name="Baker D."/>
            <person name="Gharbi K."/>
            <person name="Hall N."/>
            <person name="Watson M."/>
            <person name="Adriaenssens E.M."/>
            <person name="Foster-Nyarko E."/>
            <person name="Jarju S."/>
            <person name="Secka A."/>
            <person name="Antonio M."/>
            <person name="Oren A."/>
            <person name="Chaudhuri R.R."/>
            <person name="La Ragione R."/>
            <person name="Hildebrand F."/>
            <person name="Pallen M.J."/>
        </authorList>
    </citation>
    <scope>NUCLEOTIDE SEQUENCE</scope>
    <source>
        <strain evidence="2">ChiSxjej3B15-1167</strain>
    </source>
</reference>
<dbReference type="Pfam" id="PF09581">
    <property type="entry name" value="Spore_III_AF"/>
    <property type="match status" value="1"/>
</dbReference>
<name>A0A9D2BF66_9FIRM</name>
<feature type="transmembrane region" description="Helical" evidence="1">
    <location>
        <begin position="32"/>
        <end position="51"/>
    </location>
</feature>
<sequence>MEYLKDWLKTILYMNVLLLVCDSLIRNTKYENYLRFFSGFLMMLCLVKPLIDVAGAGQYMDASYILNQMKNEWHIIEESEDLSKMKKDIQDEYEQTIQKQVKRLAASFFIEATKIRVRWESEGDAIKSLRVEGRESGEEGKTPQIHEFREALTEVYDLESGNIDIKIRD</sequence>
<evidence type="ECO:0000313" key="2">
    <source>
        <dbReference type="EMBL" id="HIX73019.1"/>
    </source>
</evidence>
<gene>
    <name evidence="2" type="ORF">H9849_08355</name>
</gene>
<dbReference type="InterPro" id="IPR014245">
    <property type="entry name" value="Spore_III_AF"/>
</dbReference>
<reference evidence="2" key="2">
    <citation type="submission" date="2021-04" db="EMBL/GenBank/DDBJ databases">
        <authorList>
            <person name="Gilroy R."/>
        </authorList>
    </citation>
    <scope>NUCLEOTIDE SEQUENCE</scope>
    <source>
        <strain evidence="2">ChiSxjej3B15-1167</strain>
    </source>
</reference>
<keyword evidence="1" id="KW-0472">Membrane</keyword>
<protein>
    <submittedName>
        <fullName evidence="2">Stage III sporulation protein AF</fullName>
    </submittedName>
</protein>
<evidence type="ECO:0000256" key="1">
    <source>
        <dbReference type="SAM" id="Phobius"/>
    </source>
</evidence>
<comment type="caution">
    <text evidence="2">The sequence shown here is derived from an EMBL/GenBank/DDBJ whole genome shotgun (WGS) entry which is preliminary data.</text>
</comment>
<proteinExistence type="predicted"/>